<dbReference type="InterPro" id="IPR028939">
    <property type="entry name" value="P5C_Rdtase_cat_N"/>
</dbReference>
<feature type="domain" description="Pyrroline-5-carboxylate reductase catalytic N-terminal" evidence="3">
    <location>
        <begin position="2"/>
        <end position="93"/>
    </location>
</feature>
<evidence type="ECO:0000259" key="4">
    <source>
        <dbReference type="Pfam" id="PF14748"/>
    </source>
</evidence>
<proteinExistence type="inferred from homology"/>
<dbReference type="NCBIfam" id="NF005063">
    <property type="entry name" value="PRK06476.1"/>
    <property type="match status" value="1"/>
</dbReference>
<dbReference type="SUPFAM" id="SSF51735">
    <property type="entry name" value="NAD(P)-binding Rossmann-fold domains"/>
    <property type="match status" value="1"/>
</dbReference>
<dbReference type="Pfam" id="PF14748">
    <property type="entry name" value="P5CR_dimer"/>
    <property type="match status" value="1"/>
</dbReference>
<keyword evidence="2" id="KW-0521">NADP</keyword>
<dbReference type="GO" id="GO:0004735">
    <property type="term" value="F:pyrroline-5-carboxylate reductase activity"/>
    <property type="evidence" value="ECO:0007669"/>
    <property type="project" value="InterPro"/>
</dbReference>
<dbReference type="AlphaFoldDB" id="E8V3H3"/>
<dbReference type="GO" id="GO:0055129">
    <property type="term" value="P:L-proline biosynthetic process"/>
    <property type="evidence" value="ECO:0007669"/>
    <property type="project" value="TreeGrafter"/>
</dbReference>
<evidence type="ECO:0000313" key="6">
    <source>
        <dbReference type="Proteomes" id="UP000006844"/>
    </source>
</evidence>
<dbReference type="Proteomes" id="UP000006844">
    <property type="component" value="Chromosome"/>
</dbReference>
<evidence type="ECO:0000256" key="2">
    <source>
        <dbReference type="PIRSR" id="PIRSR000193-1"/>
    </source>
</evidence>
<feature type="domain" description="Pyrroline-5-carboxylate reductase dimerisation" evidence="4">
    <location>
        <begin position="151"/>
        <end position="234"/>
    </location>
</feature>
<comment type="similarity">
    <text evidence="1">Belongs to the pyrroline-5-carboxylate reductase family.</text>
</comment>
<name>E8V3H3_TERSS</name>
<dbReference type="HOGENOM" id="CLU_066353_0_0_0"/>
<feature type="binding site" evidence="2">
    <location>
        <begin position="67"/>
        <end position="70"/>
    </location>
    <ligand>
        <name>NADP(+)</name>
        <dbReference type="ChEBI" id="CHEBI:58349"/>
    </ligand>
</feature>
<evidence type="ECO:0000256" key="1">
    <source>
        <dbReference type="ARBA" id="ARBA00005525"/>
    </source>
</evidence>
<evidence type="ECO:0000313" key="5">
    <source>
        <dbReference type="EMBL" id="ADV83586.1"/>
    </source>
</evidence>
<dbReference type="EMBL" id="CP002467">
    <property type="protein sequence ID" value="ADV83586.1"/>
    <property type="molecule type" value="Genomic_DNA"/>
</dbReference>
<dbReference type="InterPro" id="IPR029036">
    <property type="entry name" value="P5CR_dimer"/>
</dbReference>
<dbReference type="STRING" id="401053.AciPR4_2813"/>
<organism evidence="5 6">
    <name type="scientific">Terriglobus saanensis (strain ATCC BAA-1853 / DSM 23119 / SP1PR4)</name>
    <dbReference type="NCBI Taxonomy" id="401053"/>
    <lineage>
        <taxon>Bacteria</taxon>
        <taxon>Pseudomonadati</taxon>
        <taxon>Acidobacteriota</taxon>
        <taxon>Terriglobia</taxon>
        <taxon>Terriglobales</taxon>
        <taxon>Acidobacteriaceae</taxon>
        <taxon>Terriglobus</taxon>
    </lineage>
</organism>
<protein>
    <submittedName>
        <fullName evidence="5">NADP oxidoreductase coenzyme F420-dependent</fullName>
    </submittedName>
</protein>
<dbReference type="KEGG" id="tsa:AciPR4_2813"/>
<dbReference type="PIRSF" id="PIRSF000193">
    <property type="entry name" value="Pyrrol-5-carb_rd"/>
    <property type="match status" value="1"/>
</dbReference>
<dbReference type="InterPro" id="IPR000304">
    <property type="entry name" value="Pyrroline-COOH_reductase"/>
</dbReference>
<dbReference type="Gene3D" id="3.40.50.720">
    <property type="entry name" value="NAD(P)-binding Rossmann-like Domain"/>
    <property type="match status" value="1"/>
</dbReference>
<dbReference type="RefSeq" id="WP_013569319.1">
    <property type="nucleotide sequence ID" value="NC_014963.1"/>
</dbReference>
<keyword evidence="6" id="KW-1185">Reference proteome</keyword>
<dbReference type="Pfam" id="PF03807">
    <property type="entry name" value="F420_oxidored"/>
    <property type="match status" value="1"/>
</dbReference>
<dbReference type="eggNOG" id="COG0345">
    <property type="taxonomic scope" value="Bacteria"/>
</dbReference>
<accession>E8V3H3</accession>
<sequence>MKLGFIGTGTIAAAIVKGLQASPAKCPVFLSPRNVEIARRLAERYANAQIAATNQAVLDASDTVILAVRPQIAHEVLTSLRFRPDHHVVSLIAAVSLKYLQSVTAPASIVTRAVPLPAVAYRQAPTAMYPPNPTIKALFDELGIVIELESEAEFDAFTTATSIMSTYFGFADTTASWMEHQGVAPQKAHAFVGQMLRGLAAATTVAPDRTFAQMVEDHQTPGGLNEQVFRALLPDGRLVELDRALDGVLARLIAGKLKG</sequence>
<dbReference type="InterPro" id="IPR036291">
    <property type="entry name" value="NAD(P)-bd_dom_sf"/>
</dbReference>
<feature type="binding site" evidence="2">
    <location>
        <position position="54"/>
    </location>
    <ligand>
        <name>NADPH</name>
        <dbReference type="ChEBI" id="CHEBI:57783"/>
    </ligand>
</feature>
<evidence type="ECO:0000259" key="3">
    <source>
        <dbReference type="Pfam" id="PF03807"/>
    </source>
</evidence>
<reference evidence="5 6" key="1">
    <citation type="journal article" date="2012" name="Stand. Genomic Sci.">
        <title>Complete genome sequence of Terriglobus saanensis type strain SP1PR4(T), an Acidobacteria from tundra soil.</title>
        <authorList>
            <person name="Rawat S.R."/>
            <person name="Mannisto M.K."/>
            <person name="Starovoytov V."/>
            <person name="Goodwin L."/>
            <person name="Nolan M."/>
            <person name="Hauser L."/>
            <person name="Land M."/>
            <person name="Davenport K.W."/>
            <person name="Woyke T."/>
            <person name="Haggblom M.M."/>
        </authorList>
    </citation>
    <scope>NUCLEOTIDE SEQUENCE</scope>
    <source>
        <strain evidence="6">ATCC BAA-1853 / DSM 23119 / SP1PR4</strain>
    </source>
</reference>
<dbReference type="PANTHER" id="PTHR11645:SF13">
    <property type="entry name" value="PYRROLINE-5-CARBOXYLATE REDUCTASE CATALYTIC N-TERMINAL DOMAIN-CONTAINING PROTEIN"/>
    <property type="match status" value="1"/>
</dbReference>
<dbReference type="PANTHER" id="PTHR11645">
    <property type="entry name" value="PYRROLINE-5-CARBOXYLATE REDUCTASE"/>
    <property type="match status" value="1"/>
</dbReference>
<gene>
    <name evidence="5" type="ordered locus">AciPR4_2813</name>
</gene>
<dbReference type="OrthoDB" id="9805754at2"/>